<keyword evidence="2" id="KW-1185">Reference proteome</keyword>
<evidence type="ECO:0000313" key="1">
    <source>
        <dbReference type="EMBL" id="APZ34289.1"/>
    </source>
</evidence>
<organism evidence="1 2">
    <name type="scientific">Microbacterium aurum</name>
    <dbReference type="NCBI Taxonomy" id="36805"/>
    <lineage>
        <taxon>Bacteria</taxon>
        <taxon>Bacillati</taxon>
        <taxon>Actinomycetota</taxon>
        <taxon>Actinomycetes</taxon>
        <taxon>Micrococcales</taxon>
        <taxon>Microbacteriaceae</taxon>
        <taxon>Microbacterium</taxon>
    </lineage>
</organism>
<accession>A0A1P8U837</accession>
<reference evidence="1 2" key="1">
    <citation type="submission" date="2016-12" db="EMBL/GenBank/DDBJ databases">
        <title>Complete genome sequence of Microbacterium aurum KACC 15219.</title>
        <authorList>
            <person name="Jung Y."/>
            <person name="Shin J.-H."/>
            <person name="Lee Y.-J."/>
            <person name="Yi H."/>
            <person name="Bahn Y.-S."/>
            <person name="Kim J.F."/>
            <person name="Lee D.-W."/>
        </authorList>
    </citation>
    <scope>NUCLEOTIDE SEQUENCE [LARGE SCALE GENOMIC DNA]</scope>
    <source>
        <strain evidence="1 2">KACC 15219</strain>
    </source>
</reference>
<proteinExistence type="predicted"/>
<dbReference type="Proteomes" id="UP000187185">
    <property type="component" value="Chromosome"/>
</dbReference>
<sequence>MSTPDAYRSHELSKRLGSVKVAELVQRAKTGESVRSLARELGVANSALTRMLREQGVQISKRKVSDEEAAAMARDYEAGRTMSELEKEYGLSHGAVLRSLHRSGVETRARAPRRRH</sequence>
<gene>
    <name evidence="1" type="ORF">BOH66_08575</name>
</gene>
<dbReference type="KEGG" id="maur:BOH66_08575"/>
<evidence type="ECO:0000313" key="2">
    <source>
        <dbReference type="Proteomes" id="UP000187185"/>
    </source>
</evidence>
<name>A0A1P8U837_9MICO</name>
<dbReference type="EMBL" id="CP018762">
    <property type="protein sequence ID" value="APZ34289.1"/>
    <property type="molecule type" value="Genomic_DNA"/>
</dbReference>
<protein>
    <submittedName>
        <fullName evidence="1">Uncharacterized protein</fullName>
    </submittedName>
</protein>
<dbReference type="Gene3D" id="1.10.10.60">
    <property type="entry name" value="Homeodomain-like"/>
    <property type="match status" value="1"/>
</dbReference>
<dbReference type="AlphaFoldDB" id="A0A1P8U837"/>